<evidence type="ECO:0000313" key="4">
    <source>
        <dbReference type="EMBL" id="GAA52402.1"/>
    </source>
</evidence>
<evidence type="ECO:0000256" key="2">
    <source>
        <dbReference type="ARBA" id="ARBA00022729"/>
    </source>
</evidence>
<dbReference type="Proteomes" id="UP000008909">
    <property type="component" value="Unassembled WGS sequence"/>
</dbReference>
<sequence>MVNEKQTPLRSQLVFNVQLTRHLRGNQFRCDCSVRPLIENFLRTNRLDILIRSGATCYMPDGTTRLGQRALDARLLSTLECSANDERYVRPPMMCTPKTSVSCSTVCDCSMDRAANCQRHELTSVPQDLPREIMELLFGMVKLTDLHRANATRYDIHLVLDRQIYEFKQIPVVATRTLCRTGQFADTVPAQKQNLLLTTGVIRRPGKLTDTDKYQGIKTCLLLTNPYFGFRHEFLSSKNET</sequence>
<dbReference type="AlphaFoldDB" id="G7YHG9"/>
<keyword evidence="2" id="KW-0732">Signal</keyword>
<organism evidence="4 5">
    <name type="scientific">Clonorchis sinensis</name>
    <name type="common">Chinese liver fluke</name>
    <dbReference type="NCBI Taxonomy" id="79923"/>
    <lineage>
        <taxon>Eukaryota</taxon>
        <taxon>Metazoa</taxon>
        <taxon>Spiralia</taxon>
        <taxon>Lophotrochozoa</taxon>
        <taxon>Platyhelminthes</taxon>
        <taxon>Trematoda</taxon>
        <taxon>Digenea</taxon>
        <taxon>Opisthorchiida</taxon>
        <taxon>Opisthorchiata</taxon>
        <taxon>Opisthorchiidae</taxon>
        <taxon>Clonorchis</taxon>
    </lineage>
</organism>
<accession>G7YHG9</accession>
<name>G7YHG9_CLOSI</name>
<proteinExistence type="predicted"/>
<evidence type="ECO:0000259" key="3">
    <source>
        <dbReference type="SMART" id="SM00013"/>
    </source>
</evidence>
<reference key="2">
    <citation type="submission" date="2011-10" db="EMBL/GenBank/DDBJ databases">
        <title>The genome and transcriptome sequence of Clonorchis sinensis provide insights into the carcinogenic liver fluke.</title>
        <authorList>
            <person name="Wang X."/>
            <person name="Huang Y."/>
            <person name="Chen W."/>
            <person name="Liu H."/>
            <person name="Guo L."/>
            <person name="Chen Y."/>
            <person name="Luo F."/>
            <person name="Zhou W."/>
            <person name="Sun J."/>
            <person name="Mao Q."/>
            <person name="Liang P."/>
            <person name="Zhou C."/>
            <person name="Tian Y."/>
            <person name="Men J."/>
            <person name="Lv X."/>
            <person name="Huang L."/>
            <person name="Zhou J."/>
            <person name="Hu Y."/>
            <person name="Li R."/>
            <person name="Zhang F."/>
            <person name="Lei H."/>
            <person name="Li X."/>
            <person name="Hu X."/>
            <person name="Liang C."/>
            <person name="Xu J."/>
            <person name="Wu Z."/>
            <person name="Yu X."/>
        </authorList>
    </citation>
    <scope>NUCLEOTIDE SEQUENCE</scope>
    <source>
        <strain>Henan</strain>
    </source>
</reference>
<reference evidence="4" key="1">
    <citation type="journal article" date="2011" name="Genome Biol.">
        <title>The draft genome of the carcinogenic human liver fluke Clonorchis sinensis.</title>
        <authorList>
            <person name="Wang X."/>
            <person name="Chen W."/>
            <person name="Huang Y."/>
            <person name="Sun J."/>
            <person name="Men J."/>
            <person name="Liu H."/>
            <person name="Luo F."/>
            <person name="Guo L."/>
            <person name="Lv X."/>
            <person name="Deng C."/>
            <person name="Zhou C."/>
            <person name="Fan Y."/>
            <person name="Li X."/>
            <person name="Huang L."/>
            <person name="Hu Y."/>
            <person name="Liang C."/>
            <person name="Hu X."/>
            <person name="Xu J."/>
            <person name="Yu X."/>
        </authorList>
    </citation>
    <scope>NUCLEOTIDE SEQUENCE [LARGE SCALE GENOMIC DNA]</scope>
    <source>
        <strain evidence="4">Henan</strain>
    </source>
</reference>
<evidence type="ECO:0000313" key="5">
    <source>
        <dbReference type="Proteomes" id="UP000008909"/>
    </source>
</evidence>
<evidence type="ECO:0000256" key="1">
    <source>
        <dbReference type="ARBA" id="ARBA00022614"/>
    </source>
</evidence>
<gene>
    <name evidence="4" type="ORF">CLF_107998</name>
</gene>
<protein>
    <submittedName>
        <fullName evidence="4">Slit protein putative</fullName>
    </submittedName>
</protein>
<dbReference type="EMBL" id="DF143287">
    <property type="protein sequence ID" value="GAA52402.1"/>
    <property type="molecule type" value="Genomic_DNA"/>
</dbReference>
<keyword evidence="5" id="KW-1185">Reference proteome</keyword>
<keyword evidence="1" id="KW-0433">Leucine-rich repeat</keyword>
<feature type="domain" description="LRRNT" evidence="3">
    <location>
        <begin position="102"/>
        <end position="135"/>
    </location>
</feature>
<dbReference type="SMART" id="SM00013">
    <property type="entry name" value="LRRNT"/>
    <property type="match status" value="1"/>
</dbReference>
<dbReference type="InterPro" id="IPR000372">
    <property type="entry name" value="LRRNT"/>
</dbReference>